<keyword evidence="2" id="KW-1185">Reference proteome</keyword>
<proteinExistence type="predicted"/>
<comment type="caution">
    <text evidence="1">The sequence shown here is derived from an EMBL/GenBank/DDBJ whole genome shotgun (WGS) entry which is preliminary data.</text>
</comment>
<dbReference type="Proteomes" id="UP000887013">
    <property type="component" value="Unassembled WGS sequence"/>
</dbReference>
<name>A0A8X6QWP5_NEPPI</name>
<dbReference type="AlphaFoldDB" id="A0A8X6QWP5"/>
<sequence>HRTYITRKKGYWLTKMGQGQQQTEIPLLTSSLHYVETWVPHWICALQIQETQRSYKCADSIPGLYAKTIRTMTNFCSSFTY</sequence>
<dbReference type="EMBL" id="BMAW01038081">
    <property type="protein sequence ID" value="GFU50979.1"/>
    <property type="molecule type" value="Genomic_DNA"/>
</dbReference>
<accession>A0A8X6QWP5</accession>
<protein>
    <submittedName>
        <fullName evidence="1">Uncharacterized protein</fullName>
    </submittedName>
</protein>
<gene>
    <name evidence="1" type="ORF">NPIL_110191</name>
</gene>
<evidence type="ECO:0000313" key="2">
    <source>
        <dbReference type="Proteomes" id="UP000887013"/>
    </source>
</evidence>
<evidence type="ECO:0000313" key="1">
    <source>
        <dbReference type="EMBL" id="GFU50979.1"/>
    </source>
</evidence>
<feature type="non-terminal residue" evidence="1">
    <location>
        <position position="1"/>
    </location>
</feature>
<reference evidence="1" key="1">
    <citation type="submission" date="2020-08" db="EMBL/GenBank/DDBJ databases">
        <title>Multicomponent nature underlies the extraordinary mechanical properties of spider dragline silk.</title>
        <authorList>
            <person name="Kono N."/>
            <person name="Nakamura H."/>
            <person name="Mori M."/>
            <person name="Yoshida Y."/>
            <person name="Ohtoshi R."/>
            <person name="Malay A.D."/>
            <person name="Moran D.A.P."/>
            <person name="Tomita M."/>
            <person name="Numata K."/>
            <person name="Arakawa K."/>
        </authorList>
    </citation>
    <scope>NUCLEOTIDE SEQUENCE</scope>
</reference>
<organism evidence="1 2">
    <name type="scientific">Nephila pilipes</name>
    <name type="common">Giant wood spider</name>
    <name type="synonym">Nephila maculata</name>
    <dbReference type="NCBI Taxonomy" id="299642"/>
    <lineage>
        <taxon>Eukaryota</taxon>
        <taxon>Metazoa</taxon>
        <taxon>Ecdysozoa</taxon>
        <taxon>Arthropoda</taxon>
        <taxon>Chelicerata</taxon>
        <taxon>Arachnida</taxon>
        <taxon>Araneae</taxon>
        <taxon>Araneomorphae</taxon>
        <taxon>Entelegynae</taxon>
        <taxon>Araneoidea</taxon>
        <taxon>Nephilidae</taxon>
        <taxon>Nephila</taxon>
    </lineage>
</organism>